<dbReference type="AlphaFoldDB" id="A0AAV4P3N8"/>
<gene>
    <name evidence="2" type="ORF">CEXT_536901</name>
</gene>
<dbReference type="Proteomes" id="UP001054945">
    <property type="component" value="Unassembled WGS sequence"/>
</dbReference>
<comment type="caution">
    <text evidence="2">The sequence shown here is derived from an EMBL/GenBank/DDBJ whole genome shotgun (WGS) entry which is preliminary data.</text>
</comment>
<evidence type="ECO:0000313" key="2">
    <source>
        <dbReference type="EMBL" id="GIX91163.1"/>
    </source>
</evidence>
<name>A0AAV4P3N8_CAEEX</name>
<organism evidence="2 3">
    <name type="scientific">Caerostris extrusa</name>
    <name type="common">Bark spider</name>
    <name type="synonym">Caerostris bankana</name>
    <dbReference type="NCBI Taxonomy" id="172846"/>
    <lineage>
        <taxon>Eukaryota</taxon>
        <taxon>Metazoa</taxon>
        <taxon>Ecdysozoa</taxon>
        <taxon>Arthropoda</taxon>
        <taxon>Chelicerata</taxon>
        <taxon>Arachnida</taxon>
        <taxon>Araneae</taxon>
        <taxon>Araneomorphae</taxon>
        <taxon>Entelegynae</taxon>
        <taxon>Araneoidea</taxon>
        <taxon>Araneidae</taxon>
        <taxon>Caerostris</taxon>
    </lineage>
</organism>
<protein>
    <submittedName>
        <fullName evidence="2">Uncharacterized protein</fullName>
    </submittedName>
</protein>
<feature type="region of interest" description="Disordered" evidence="1">
    <location>
        <begin position="77"/>
        <end position="112"/>
    </location>
</feature>
<evidence type="ECO:0000313" key="3">
    <source>
        <dbReference type="Proteomes" id="UP001054945"/>
    </source>
</evidence>
<feature type="compositionally biased region" description="Polar residues" evidence="1">
    <location>
        <begin position="32"/>
        <end position="44"/>
    </location>
</feature>
<evidence type="ECO:0000256" key="1">
    <source>
        <dbReference type="SAM" id="MobiDB-lite"/>
    </source>
</evidence>
<accession>A0AAV4P3N8</accession>
<feature type="region of interest" description="Disordered" evidence="1">
    <location>
        <begin position="1"/>
        <end position="50"/>
    </location>
</feature>
<dbReference type="EMBL" id="BPLR01021564">
    <property type="protein sequence ID" value="GIX91163.1"/>
    <property type="molecule type" value="Genomic_DNA"/>
</dbReference>
<keyword evidence="3" id="KW-1185">Reference proteome</keyword>
<sequence length="125" mass="14235">MHTSNDGRQTIIGKPAGAKLQNRSSQTERIKKQQQNSKIPNSYSPEPLPDSNIFEIQEVLEERKYFVRRFALQASPEQGWRRTNSVSPRSFGGKSRKVSPFGTESPVLRRERPSAAANRECCLKF</sequence>
<proteinExistence type="predicted"/>
<reference evidence="2 3" key="1">
    <citation type="submission" date="2021-06" db="EMBL/GenBank/DDBJ databases">
        <title>Caerostris extrusa draft genome.</title>
        <authorList>
            <person name="Kono N."/>
            <person name="Arakawa K."/>
        </authorList>
    </citation>
    <scope>NUCLEOTIDE SEQUENCE [LARGE SCALE GENOMIC DNA]</scope>
</reference>